<evidence type="ECO:0000313" key="2">
    <source>
        <dbReference type="EMBL" id="KAK8788854.1"/>
    </source>
</evidence>
<comment type="caution">
    <text evidence="2">The sequence shown here is derived from an EMBL/GenBank/DDBJ whole genome shotgun (WGS) entry which is preliminary data.</text>
</comment>
<keyword evidence="3" id="KW-1185">Reference proteome</keyword>
<evidence type="ECO:0000313" key="3">
    <source>
        <dbReference type="Proteomes" id="UP001321473"/>
    </source>
</evidence>
<name>A0AAQ4FNN1_AMBAM</name>
<reference evidence="2 3" key="1">
    <citation type="journal article" date="2023" name="Arcadia Sci">
        <title>De novo assembly of a long-read Amblyomma americanum tick genome.</title>
        <authorList>
            <person name="Chou S."/>
            <person name="Poskanzer K.E."/>
            <person name="Rollins M."/>
            <person name="Thuy-Boun P.S."/>
        </authorList>
    </citation>
    <scope>NUCLEOTIDE SEQUENCE [LARGE SCALE GENOMIC DNA]</scope>
    <source>
        <strain evidence="2">F_SG_1</strain>
        <tissue evidence="2">Salivary glands</tissue>
    </source>
</reference>
<proteinExistence type="predicted"/>
<accession>A0AAQ4FNN1</accession>
<protein>
    <submittedName>
        <fullName evidence="2">Uncharacterized protein</fullName>
    </submittedName>
</protein>
<evidence type="ECO:0000256" key="1">
    <source>
        <dbReference type="SAM" id="MobiDB-lite"/>
    </source>
</evidence>
<sequence>MASPSKGMCCRPRPRYLTDDDIQALLQVTLIYQIQRTLKVLTPSTTRTKIATQSQKLKTALPAQMTSDEKDRLHSSGGTECRGRILKRSLPY</sequence>
<organism evidence="2 3">
    <name type="scientific">Amblyomma americanum</name>
    <name type="common">Lone star tick</name>
    <dbReference type="NCBI Taxonomy" id="6943"/>
    <lineage>
        <taxon>Eukaryota</taxon>
        <taxon>Metazoa</taxon>
        <taxon>Ecdysozoa</taxon>
        <taxon>Arthropoda</taxon>
        <taxon>Chelicerata</taxon>
        <taxon>Arachnida</taxon>
        <taxon>Acari</taxon>
        <taxon>Parasitiformes</taxon>
        <taxon>Ixodida</taxon>
        <taxon>Ixodoidea</taxon>
        <taxon>Ixodidae</taxon>
        <taxon>Amblyomminae</taxon>
        <taxon>Amblyomma</taxon>
    </lineage>
</organism>
<dbReference type="EMBL" id="JARKHS020000413">
    <property type="protein sequence ID" value="KAK8788854.1"/>
    <property type="molecule type" value="Genomic_DNA"/>
</dbReference>
<dbReference type="AlphaFoldDB" id="A0AAQ4FNN1"/>
<gene>
    <name evidence="2" type="ORF">V5799_021370</name>
</gene>
<dbReference type="Proteomes" id="UP001321473">
    <property type="component" value="Unassembled WGS sequence"/>
</dbReference>
<feature type="region of interest" description="Disordered" evidence="1">
    <location>
        <begin position="53"/>
        <end position="80"/>
    </location>
</feature>